<comment type="caution">
    <text evidence="3">The sequence shown here is derived from an EMBL/GenBank/DDBJ whole genome shotgun (WGS) entry which is preliminary data.</text>
</comment>
<organism evidence="3 4">
    <name type="scientific">Nocardia gamkensis</name>
    <dbReference type="NCBI Taxonomy" id="352869"/>
    <lineage>
        <taxon>Bacteria</taxon>
        <taxon>Bacillati</taxon>
        <taxon>Actinomycetota</taxon>
        <taxon>Actinomycetes</taxon>
        <taxon>Mycobacteriales</taxon>
        <taxon>Nocardiaceae</taxon>
        <taxon>Nocardia</taxon>
    </lineage>
</organism>
<dbReference type="CDD" id="cd00093">
    <property type="entry name" value="HTH_XRE"/>
    <property type="match status" value="1"/>
</dbReference>
<evidence type="ECO:0000256" key="1">
    <source>
        <dbReference type="SAM" id="MobiDB-lite"/>
    </source>
</evidence>
<dbReference type="RefSeq" id="WP_062977325.1">
    <property type="nucleotide sequence ID" value="NZ_JAAXOS010000002.1"/>
</dbReference>
<dbReference type="Gene3D" id="1.10.260.40">
    <property type="entry name" value="lambda repressor-like DNA-binding domains"/>
    <property type="match status" value="1"/>
</dbReference>
<name>A0A7X6R1T2_9NOCA</name>
<gene>
    <name evidence="3" type="ORF">HGB38_04950</name>
</gene>
<keyword evidence="4" id="KW-1185">Reference proteome</keyword>
<protein>
    <submittedName>
        <fullName evidence="3">Helix-turn-helix domain-containing protein</fullName>
    </submittedName>
</protein>
<sequence length="425" mass="45337">MGTDGGLPPDIGERLRAARQAAGLSLAELAARIPFSRSYLGHVETGTRVASADVVAAYSRACGEVTCDPVTLVSMLGRADVDRRSFLRTSAYSAALSATALVSQSDMARLVRVDDSAHVGMPEVRAVQGITDAFLRLDEVKGGGIGRTAVAEFLSTDVASLLRSRFADSTVRSAAFSSAAELAYLAGFKAHDAGEDGIAQRYFLSALRLAQEGQVPGQDAWVLRILAMQGTDIGQPRFSAALAEAALARGRGRFGPDATALLTIAVARCHAENGDHKKALATLRTAEPHITPELTSEQPRWVSMWCPNKGTVVDQTAKTFLSLGDLANAERHYELGTSIWNPETHARVWALSAAETGLLRWKIGRHTEAADIWRTALPALRAINSARTTTALRKIRRKAPELFTDTAPAGTPSCEVLRPSGNAPT</sequence>
<dbReference type="InterPro" id="IPR010982">
    <property type="entry name" value="Lambda_DNA-bd_dom_sf"/>
</dbReference>
<dbReference type="InterPro" id="IPR001387">
    <property type="entry name" value="Cro/C1-type_HTH"/>
</dbReference>
<dbReference type="AlphaFoldDB" id="A0A7X6R1T2"/>
<reference evidence="3 4" key="1">
    <citation type="submission" date="2020-04" db="EMBL/GenBank/DDBJ databases">
        <title>MicrobeNet Type strains.</title>
        <authorList>
            <person name="Nicholson A.C."/>
        </authorList>
    </citation>
    <scope>NUCLEOTIDE SEQUENCE [LARGE SCALE GENOMIC DNA]</scope>
    <source>
        <strain evidence="3 4">DSM 44956</strain>
    </source>
</reference>
<dbReference type="GO" id="GO:0003677">
    <property type="term" value="F:DNA binding"/>
    <property type="evidence" value="ECO:0007669"/>
    <property type="project" value="InterPro"/>
</dbReference>
<dbReference type="InterPro" id="IPR011990">
    <property type="entry name" value="TPR-like_helical_dom_sf"/>
</dbReference>
<evidence type="ECO:0000313" key="3">
    <source>
        <dbReference type="EMBL" id="NKY25583.1"/>
    </source>
</evidence>
<feature type="region of interest" description="Disordered" evidence="1">
    <location>
        <begin position="405"/>
        <end position="425"/>
    </location>
</feature>
<dbReference type="SMART" id="SM00530">
    <property type="entry name" value="HTH_XRE"/>
    <property type="match status" value="1"/>
</dbReference>
<dbReference type="Pfam" id="PF13560">
    <property type="entry name" value="HTH_31"/>
    <property type="match status" value="1"/>
</dbReference>
<evidence type="ECO:0000259" key="2">
    <source>
        <dbReference type="PROSITE" id="PS50943"/>
    </source>
</evidence>
<dbReference type="PROSITE" id="PS50943">
    <property type="entry name" value="HTH_CROC1"/>
    <property type="match status" value="1"/>
</dbReference>
<proteinExistence type="predicted"/>
<evidence type="ECO:0000313" key="4">
    <source>
        <dbReference type="Proteomes" id="UP000540698"/>
    </source>
</evidence>
<dbReference type="Gene3D" id="1.25.40.10">
    <property type="entry name" value="Tetratricopeptide repeat domain"/>
    <property type="match status" value="1"/>
</dbReference>
<dbReference type="EMBL" id="JAAXOS010000002">
    <property type="protein sequence ID" value="NKY25583.1"/>
    <property type="molecule type" value="Genomic_DNA"/>
</dbReference>
<dbReference type="SUPFAM" id="SSF47413">
    <property type="entry name" value="lambda repressor-like DNA-binding domains"/>
    <property type="match status" value="1"/>
</dbReference>
<dbReference type="Proteomes" id="UP000540698">
    <property type="component" value="Unassembled WGS sequence"/>
</dbReference>
<accession>A0A7X6R1T2</accession>
<feature type="domain" description="HTH cro/C1-type" evidence="2">
    <location>
        <begin position="15"/>
        <end position="72"/>
    </location>
</feature>